<dbReference type="AlphaFoldDB" id="A0AAV4X070"/>
<dbReference type="SUPFAM" id="SSF52540">
    <property type="entry name" value="P-loop containing nucleoside triphosphate hydrolases"/>
    <property type="match status" value="1"/>
</dbReference>
<gene>
    <name evidence="1" type="ORF">CEXT_189611</name>
</gene>
<name>A0AAV4X070_CAEEX</name>
<dbReference type="Gene3D" id="3.40.50.300">
    <property type="entry name" value="P-loop containing nucleotide triphosphate hydrolases"/>
    <property type="match status" value="1"/>
</dbReference>
<dbReference type="EMBL" id="BPLR01017028">
    <property type="protein sequence ID" value="GIY88196.1"/>
    <property type="molecule type" value="Genomic_DNA"/>
</dbReference>
<evidence type="ECO:0000313" key="2">
    <source>
        <dbReference type="Proteomes" id="UP001054945"/>
    </source>
</evidence>
<reference evidence="1 2" key="1">
    <citation type="submission" date="2021-06" db="EMBL/GenBank/DDBJ databases">
        <title>Caerostris extrusa draft genome.</title>
        <authorList>
            <person name="Kono N."/>
            <person name="Arakawa K."/>
        </authorList>
    </citation>
    <scope>NUCLEOTIDE SEQUENCE [LARGE SCALE GENOMIC DNA]</scope>
</reference>
<evidence type="ECO:0000313" key="1">
    <source>
        <dbReference type="EMBL" id="GIY88196.1"/>
    </source>
</evidence>
<dbReference type="InterPro" id="IPR027417">
    <property type="entry name" value="P-loop_NTPase"/>
</dbReference>
<sequence length="171" mass="19540">MQDDERSIPIGAICPGTCGFVRRLNHVEISIKHLITNRLMLISEVGDEATGKTSLIRAFTNIKIKDPILPSFEYVYTYTHRIMSGPLDLRIVELRLENISLKEIRSLCGHLKHVFLFVFSVDNVSSAYRLERTWIACVKNAMGLAYLLPWCATKLTCALIRFMVIKCIFFT</sequence>
<protein>
    <submittedName>
        <fullName evidence="1">Uncharacterized protein</fullName>
    </submittedName>
</protein>
<dbReference type="Proteomes" id="UP001054945">
    <property type="component" value="Unassembled WGS sequence"/>
</dbReference>
<proteinExistence type="predicted"/>
<comment type="caution">
    <text evidence="1">The sequence shown here is derived from an EMBL/GenBank/DDBJ whole genome shotgun (WGS) entry which is preliminary data.</text>
</comment>
<organism evidence="1 2">
    <name type="scientific">Caerostris extrusa</name>
    <name type="common">Bark spider</name>
    <name type="synonym">Caerostris bankana</name>
    <dbReference type="NCBI Taxonomy" id="172846"/>
    <lineage>
        <taxon>Eukaryota</taxon>
        <taxon>Metazoa</taxon>
        <taxon>Ecdysozoa</taxon>
        <taxon>Arthropoda</taxon>
        <taxon>Chelicerata</taxon>
        <taxon>Arachnida</taxon>
        <taxon>Araneae</taxon>
        <taxon>Araneomorphae</taxon>
        <taxon>Entelegynae</taxon>
        <taxon>Araneoidea</taxon>
        <taxon>Araneidae</taxon>
        <taxon>Caerostris</taxon>
    </lineage>
</organism>
<accession>A0AAV4X070</accession>
<keyword evidence="2" id="KW-1185">Reference proteome</keyword>